<evidence type="ECO:0000313" key="3">
    <source>
        <dbReference type="Proteomes" id="UP001497512"/>
    </source>
</evidence>
<evidence type="ECO:0000313" key="2">
    <source>
        <dbReference type="EMBL" id="CAK9190224.1"/>
    </source>
</evidence>
<feature type="compositionally biased region" description="Basic and acidic residues" evidence="1">
    <location>
        <begin position="10"/>
        <end position="28"/>
    </location>
</feature>
<feature type="region of interest" description="Disordered" evidence="1">
    <location>
        <begin position="1"/>
        <end position="37"/>
    </location>
</feature>
<name>A0ABP0T9F0_9BRYO</name>
<organism evidence="2 3">
    <name type="scientific">Sphagnum troendelagicum</name>
    <dbReference type="NCBI Taxonomy" id="128251"/>
    <lineage>
        <taxon>Eukaryota</taxon>
        <taxon>Viridiplantae</taxon>
        <taxon>Streptophyta</taxon>
        <taxon>Embryophyta</taxon>
        <taxon>Bryophyta</taxon>
        <taxon>Sphagnophytina</taxon>
        <taxon>Sphagnopsida</taxon>
        <taxon>Sphagnales</taxon>
        <taxon>Sphagnaceae</taxon>
        <taxon>Sphagnum</taxon>
    </lineage>
</organism>
<protein>
    <submittedName>
        <fullName evidence="2">Uncharacterized protein</fullName>
    </submittedName>
</protein>
<sequence length="69" mass="7926">MCGDDDDDDLNKSHELGTPFERRKHADTSGRQASMEVRSPHSLHAFYWDNTHLVGNPHPGYLCSRLKKF</sequence>
<gene>
    <name evidence="2" type="ORF">CSSPTR1EN2_LOCUS774</name>
</gene>
<reference evidence="2 3" key="1">
    <citation type="submission" date="2024-02" db="EMBL/GenBank/DDBJ databases">
        <authorList>
            <consortium name="ELIXIR-Norway"/>
            <consortium name="Elixir Norway"/>
        </authorList>
    </citation>
    <scope>NUCLEOTIDE SEQUENCE [LARGE SCALE GENOMIC DNA]</scope>
</reference>
<accession>A0ABP0T9F0</accession>
<keyword evidence="3" id="KW-1185">Reference proteome</keyword>
<dbReference type="EMBL" id="OZ019893">
    <property type="protein sequence ID" value="CAK9190224.1"/>
    <property type="molecule type" value="Genomic_DNA"/>
</dbReference>
<dbReference type="Proteomes" id="UP001497512">
    <property type="component" value="Chromosome 1"/>
</dbReference>
<proteinExistence type="predicted"/>
<evidence type="ECO:0000256" key="1">
    <source>
        <dbReference type="SAM" id="MobiDB-lite"/>
    </source>
</evidence>